<keyword evidence="2" id="KW-1185">Reference proteome</keyword>
<protein>
    <submittedName>
        <fullName evidence="1">Uncharacterized protein</fullName>
    </submittedName>
</protein>
<dbReference type="EMBL" id="JAPEVG010000464">
    <property type="protein sequence ID" value="KAJ8462465.1"/>
    <property type="molecule type" value="Genomic_DNA"/>
</dbReference>
<dbReference type="AlphaFoldDB" id="A0AAD7X8F2"/>
<evidence type="ECO:0000313" key="2">
    <source>
        <dbReference type="Proteomes" id="UP001215151"/>
    </source>
</evidence>
<gene>
    <name evidence="1" type="ORF">ONZ51_g10888</name>
</gene>
<reference evidence="1" key="1">
    <citation type="submission" date="2022-11" db="EMBL/GenBank/DDBJ databases">
        <title>Genome Sequence of Cubamyces cubensis.</title>
        <authorList>
            <person name="Buettner E."/>
        </authorList>
    </citation>
    <scope>NUCLEOTIDE SEQUENCE</scope>
    <source>
        <strain evidence="1">MPL-01</strain>
    </source>
</reference>
<dbReference type="Proteomes" id="UP001215151">
    <property type="component" value="Unassembled WGS sequence"/>
</dbReference>
<proteinExistence type="predicted"/>
<accession>A0AAD7X8F2</accession>
<evidence type="ECO:0000313" key="1">
    <source>
        <dbReference type="EMBL" id="KAJ8462465.1"/>
    </source>
</evidence>
<name>A0AAD7X8F2_9APHY</name>
<organism evidence="1 2">
    <name type="scientific">Trametes cubensis</name>
    <dbReference type="NCBI Taxonomy" id="1111947"/>
    <lineage>
        <taxon>Eukaryota</taxon>
        <taxon>Fungi</taxon>
        <taxon>Dikarya</taxon>
        <taxon>Basidiomycota</taxon>
        <taxon>Agaricomycotina</taxon>
        <taxon>Agaricomycetes</taxon>
        <taxon>Polyporales</taxon>
        <taxon>Polyporaceae</taxon>
        <taxon>Trametes</taxon>
    </lineage>
</organism>
<comment type="caution">
    <text evidence="1">The sequence shown here is derived from an EMBL/GenBank/DDBJ whole genome shotgun (WGS) entry which is preliminary data.</text>
</comment>
<sequence>MPRPEVITAALEALLADLSSFPEVLFQADTTRTSARVSIGAVGLVVLSKLSYTTGYYSNISYDIAFRHPSLAAERHLSVCVRHPSLTNPVANQKAMANALEYLRDSEDTIHCRDVDARDFEAT</sequence>